<protein>
    <recommendedName>
        <fullName evidence="4">Hydrophobic surface binding protein A-domain-containing protein</fullName>
    </recommendedName>
</protein>
<dbReference type="InParanoid" id="A0A2T2ZRP7"/>
<evidence type="ECO:0000256" key="1">
    <source>
        <dbReference type="SAM" id="SignalP"/>
    </source>
</evidence>
<evidence type="ECO:0000313" key="3">
    <source>
        <dbReference type="Proteomes" id="UP000241462"/>
    </source>
</evidence>
<dbReference type="Proteomes" id="UP000241462">
    <property type="component" value="Unassembled WGS sequence"/>
</dbReference>
<dbReference type="PANTHER" id="PTHR38123:SF6">
    <property type="entry name" value="CELL WALL SERINE-THREONINE-RICH GALACTOMANNOPROTEIN MP1 (AFU_ORTHOLOGUE AFUA_4G03240)"/>
    <property type="match status" value="1"/>
</dbReference>
<dbReference type="InterPro" id="IPR021054">
    <property type="entry name" value="Cell_wall_mannoprotein_1"/>
</dbReference>
<accession>A0A2T2ZRP7</accession>
<dbReference type="AlphaFoldDB" id="A0A2T2ZRP7"/>
<feature type="chain" id="PRO_5015785242" description="Hydrophobic surface binding protein A-domain-containing protein" evidence="1">
    <location>
        <begin position="22"/>
        <end position="194"/>
    </location>
</feature>
<dbReference type="PANTHER" id="PTHR38123">
    <property type="entry name" value="CELL WALL SERINE-THREONINE-RICH GALACTOMANNOPROTEIN MP1 (AFU_ORTHOLOGUE AFUA_4G03240)"/>
    <property type="match status" value="1"/>
</dbReference>
<proteinExistence type="predicted"/>
<keyword evidence="1" id="KW-0732">Signal</keyword>
<organism evidence="2 3">
    <name type="scientific">Coniella lustricola</name>
    <dbReference type="NCBI Taxonomy" id="2025994"/>
    <lineage>
        <taxon>Eukaryota</taxon>
        <taxon>Fungi</taxon>
        <taxon>Dikarya</taxon>
        <taxon>Ascomycota</taxon>
        <taxon>Pezizomycotina</taxon>
        <taxon>Sordariomycetes</taxon>
        <taxon>Sordariomycetidae</taxon>
        <taxon>Diaporthales</taxon>
        <taxon>Schizoparmaceae</taxon>
        <taxon>Coniella</taxon>
    </lineage>
</organism>
<dbReference type="GO" id="GO:0005576">
    <property type="term" value="C:extracellular region"/>
    <property type="evidence" value="ECO:0007669"/>
    <property type="project" value="TreeGrafter"/>
</dbReference>
<dbReference type="EMBL" id="KZ678955">
    <property type="protein sequence ID" value="PSR73775.1"/>
    <property type="molecule type" value="Genomic_DNA"/>
</dbReference>
<evidence type="ECO:0008006" key="4">
    <source>
        <dbReference type="Google" id="ProtNLM"/>
    </source>
</evidence>
<evidence type="ECO:0000313" key="2">
    <source>
        <dbReference type="EMBL" id="PSR73775.1"/>
    </source>
</evidence>
<dbReference type="Pfam" id="PF12296">
    <property type="entry name" value="HsbA"/>
    <property type="match status" value="1"/>
</dbReference>
<gene>
    <name evidence="2" type="ORF">BD289DRAFT_487532</name>
</gene>
<name>A0A2T2ZRP7_9PEZI</name>
<dbReference type="Gene3D" id="1.20.1280.140">
    <property type="match status" value="1"/>
</dbReference>
<feature type="signal peptide" evidence="1">
    <location>
        <begin position="1"/>
        <end position="21"/>
    </location>
</feature>
<sequence length="194" mass="21339">MTMICHKIISLLVLFLGLVQAHMAQPQPSDHVGRTARRDNDKSVFMRAQIERVHSETAALRDALSRWDGTASDAAHIQAANAQLVTVVHDAASQIATSAQSPKLNIRSALRLKDPIRALVQLTDEVVEHFIAQKQRFEDVQLRSQVKAGLEATKEASLAMNKAVVGKMPRVGRKKAGKVGEAMKRIFDKGIKAF</sequence>
<reference evidence="2 3" key="1">
    <citation type="journal article" date="2018" name="Mycol. Prog.">
        <title>Coniella lustricola, a new species from submerged detritus.</title>
        <authorList>
            <person name="Raudabaugh D.B."/>
            <person name="Iturriaga T."/>
            <person name="Carver A."/>
            <person name="Mondo S."/>
            <person name="Pangilinan J."/>
            <person name="Lipzen A."/>
            <person name="He G."/>
            <person name="Amirebrahimi M."/>
            <person name="Grigoriev I.V."/>
            <person name="Miller A.N."/>
        </authorList>
    </citation>
    <scope>NUCLEOTIDE SEQUENCE [LARGE SCALE GENOMIC DNA]</scope>
    <source>
        <strain evidence="2 3">B22-T-1</strain>
    </source>
</reference>
<keyword evidence="3" id="KW-1185">Reference proteome</keyword>